<dbReference type="OrthoDB" id="8670144at2"/>
<dbReference type="EMBL" id="JOKH01000002">
    <property type="protein sequence ID" value="KEQ18063.1"/>
    <property type="molecule type" value="Genomic_DNA"/>
</dbReference>
<evidence type="ECO:0000313" key="1">
    <source>
        <dbReference type="EMBL" id="KEQ18063.1"/>
    </source>
</evidence>
<evidence type="ECO:0000313" key="2">
    <source>
        <dbReference type="Proteomes" id="UP000028073"/>
    </source>
</evidence>
<accession>A0A081NHZ0</accession>
<dbReference type="Proteomes" id="UP000028073">
    <property type="component" value="Unassembled WGS sequence"/>
</dbReference>
<sequence>MNTFRTLFLVLVASQILGCSTIKASKIDGSCYRTNFETELWSTYDNVYVGPFLLGYQDKPELTDDNSPVGVIGKNTSLEVQRVIKGGNGSRSFLRIQLKVLDGLHQGKIVDIPTCASYHPLPKWIKGCTLDPNQIAIDSNFLSPCEI</sequence>
<protein>
    <submittedName>
        <fullName evidence="1">Uncharacterized protein</fullName>
    </submittedName>
</protein>
<organism evidence="1 2">
    <name type="scientific">Endozoicomonas numazuensis</name>
    <dbReference type="NCBI Taxonomy" id="1137799"/>
    <lineage>
        <taxon>Bacteria</taxon>
        <taxon>Pseudomonadati</taxon>
        <taxon>Pseudomonadota</taxon>
        <taxon>Gammaproteobacteria</taxon>
        <taxon>Oceanospirillales</taxon>
        <taxon>Endozoicomonadaceae</taxon>
        <taxon>Endozoicomonas</taxon>
    </lineage>
</organism>
<keyword evidence="2" id="KW-1185">Reference proteome</keyword>
<reference evidence="1 2" key="1">
    <citation type="submission" date="2014-06" db="EMBL/GenBank/DDBJ databases">
        <title>Whole Genome Sequences of Three Symbiotic Endozoicomonas Bacteria.</title>
        <authorList>
            <person name="Neave M.J."/>
            <person name="Apprill A."/>
            <person name="Voolstra C.R."/>
        </authorList>
    </citation>
    <scope>NUCLEOTIDE SEQUENCE [LARGE SCALE GENOMIC DNA]</scope>
    <source>
        <strain evidence="1 2">DSM 25634</strain>
    </source>
</reference>
<dbReference type="STRING" id="1137799.GZ78_10815"/>
<dbReference type="AlphaFoldDB" id="A0A081NHZ0"/>
<gene>
    <name evidence="1" type="ORF">GZ78_10815</name>
</gene>
<comment type="caution">
    <text evidence="1">The sequence shown here is derived from an EMBL/GenBank/DDBJ whole genome shotgun (WGS) entry which is preliminary data.</text>
</comment>
<proteinExistence type="predicted"/>
<name>A0A081NHZ0_9GAMM</name>